<dbReference type="Gene3D" id="2.60.120.1440">
    <property type="match status" value="1"/>
</dbReference>
<dbReference type="Gene3D" id="3.55.50.30">
    <property type="match status" value="1"/>
</dbReference>
<dbReference type="PANTHER" id="PTHR30273:SF2">
    <property type="entry name" value="PROTEIN FECR"/>
    <property type="match status" value="1"/>
</dbReference>
<name>A0A7X0J882_9SPHI</name>
<keyword evidence="1" id="KW-0472">Membrane</keyword>
<dbReference type="EMBL" id="JACHCC010000010">
    <property type="protein sequence ID" value="MBB6501657.1"/>
    <property type="molecule type" value="Genomic_DNA"/>
</dbReference>
<dbReference type="InterPro" id="IPR032508">
    <property type="entry name" value="FecR_C"/>
</dbReference>
<dbReference type="RefSeq" id="WP_184627610.1">
    <property type="nucleotide sequence ID" value="NZ_JACHCC010000010.1"/>
</dbReference>
<dbReference type="InterPro" id="IPR006860">
    <property type="entry name" value="FecR"/>
</dbReference>
<feature type="transmembrane region" description="Helical" evidence="1">
    <location>
        <begin position="80"/>
        <end position="98"/>
    </location>
</feature>
<dbReference type="FunFam" id="2.60.120.1440:FF:000001">
    <property type="entry name" value="Putative anti-sigma factor"/>
    <property type="match status" value="1"/>
</dbReference>
<keyword evidence="1" id="KW-1133">Transmembrane helix</keyword>
<protein>
    <recommendedName>
        <fullName evidence="6">FecR family protein</fullName>
    </recommendedName>
</protein>
<dbReference type="GO" id="GO:0016989">
    <property type="term" value="F:sigma factor antagonist activity"/>
    <property type="evidence" value="ECO:0007669"/>
    <property type="project" value="TreeGrafter"/>
</dbReference>
<dbReference type="Pfam" id="PF16344">
    <property type="entry name" value="FecR_C"/>
    <property type="match status" value="1"/>
</dbReference>
<organism evidence="4 5">
    <name type="scientific">Pedobacter cryoconitis</name>
    <dbReference type="NCBI Taxonomy" id="188932"/>
    <lineage>
        <taxon>Bacteria</taxon>
        <taxon>Pseudomonadati</taxon>
        <taxon>Bacteroidota</taxon>
        <taxon>Sphingobacteriia</taxon>
        <taxon>Sphingobacteriales</taxon>
        <taxon>Sphingobacteriaceae</taxon>
        <taxon>Pedobacter</taxon>
    </lineage>
</organism>
<dbReference type="InterPro" id="IPR012373">
    <property type="entry name" value="Ferrdict_sens_TM"/>
</dbReference>
<gene>
    <name evidence="4" type="ORF">HDF25_003832</name>
</gene>
<evidence type="ECO:0000313" key="4">
    <source>
        <dbReference type="EMBL" id="MBB6501657.1"/>
    </source>
</evidence>
<feature type="domain" description="Protein FecR C-terminal" evidence="3">
    <location>
        <begin position="317"/>
        <end position="386"/>
    </location>
</feature>
<comment type="caution">
    <text evidence="4">The sequence shown here is derived from an EMBL/GenBank/DDBJ whole genome shotgun (WGS) entry which is preliminary data.</text>
</comment>
<dbReference type="Proteomes" id="UP000521017">
    <property type="component" value="Unassembled WGS sequence"/>
</dbReference>
<evidence type="ECO:0008006" key="6">
    <source>
        <dbReference type="Google" id="ProtNLM"/>
    </source>
</evidence>
<sequence>MKSNKIKKEFKKAVNAYLKGKANEEQLLFIQQYFDLFNELDEVLVEQDFKFIEFTGDRIHSNINKLIEERNKKGTDYLKFVYLVAAVISVTILSVHLYQGNSVRRTTENHQIAANTVSGKRKTTLTLFNGIELSLADLKTGEVTNQLGTIVTKTKDGQLIYRNSGSAKETLAYNKIETPKGGGAQVQLPDGTKVWLNASSSLKYPLLFHDHERKIELTGEAYFEVSKDKTKPFKVYSSGQVVEVLGTHFNIKAYSGEPSVKTTLLEGSVRVSNLVTHANVVIKPGQQSTLLKGNSSHQVIEVKNIDVAEAVAWKNGYFMFNDESLESVLREITRWYDVDIQYQRESLKHQLFSGTLSRYANVSQVLRKLELTQSVHFKIEGRRITVME</sequence>
<dbReference type="AlphaFoldDB" id="A0A7X0J882"/>
<reference evidence="4 5" key="1">
    <citation type="submission" date="2020-08" db="EMBL/GenBank/DDBJ databases">
        <title>Genomic Encyclopedia of Type Strains, Phase IV (KMG-V): Genome sequencing to study the core and pangenomes of soil and plant-associated prokaryotes.</title>
        <authorList>
            <person name="Whitman W."/>
        </authorList>
    </citation>
    <scope>NUCLEOTIDE SEQUENCE [LARGE SCALE GENOMIC DNA]</scope>
    <source>
        <strain evidence="4 5">M2T3</strain>
    </source>
</reference>
<proteinExistence type="predicted"/>
<evidence type="ECO:0000259" key="3">
    <source>
        <dbReference type="Pfam" id="PF16344"/>
    </source>
</evidence>
<evidence type="ECO:0000256" key="1">
    <source>
        <dbReference type="SAM" id="Phobius"/>
    </source>
</evidence>
<keyword evidence="1" id="KW-0812">Transmembrane</keyword>
<feature type="domain" description="FecR protein" evidence="2">
    <location>
        <begin position="175"/>
        <end position="270"/>
    </location>
</feature>
<evidence type="ECO:0000313" key="5">
    <source>
        <dbReference type="Proteomes" id="UP000521017"/>
    </source>
</evidence>
<evidence type="ECO:0000259" key="2">
    <source>
        <dbReference type="Pfam" id="PF04773"/>
    </source>
</evidence>
<dbReference type="PANTHER" id="PTHR30273">
    <property type="entry name" value="PERIPLASMIC SIGNAL SENSOR AND SIGMA FACTOR ACTIVATOR FECR-RELATED"/>
    <property type="match status" value="1"/>
</dbReference>
<accession>A0A7X0J882</accession>
<dbReference type="Pfam" id="PF04773">
    <property type="entry name" value="FecR"/>
    <property type="match status" value="1"/>
</dbReference>